<keyword evidence="3" id="KW-0812">Transmembrane</keyword>
<dbReference type="Pfam" id="PF07963">
    <property type="entry name" value="N_methyl"/>
    <property type="match status" value="1"/>
</dbReference>
<reference evidence="4" key="1">
    <citation type="submission" date="2022-10" db="EMBL/GenBank/DDBJ databases">
        <title>Characterization and whole genome sequencing of a new Roseateles species, isolated from fresh water.</title>
        <authorList>
            <person name="Guliayeva D.Y."/>
            <person name="Akhremchuk A.E."/>
            <person name="Sikolenko M.A."/>
            <person name="Valentovich L.N."/>
            <person name="Sidarenka A.V."/>
        </authorList>
    </citation>
    <scope>NUCLEOTIDE SEQUENCE</scope>
    <source>
        <strain evidence="4">BIM B-1768</strain>
    </source>
</reference>
<name>A0ABY6AT98_9BURK</name>
<accession>A0ABY6AT98</accession>
<dbReference type="PROSITE" id="PS00409">
    <property type="entry name" value="PROKAR_NTER_METHYL"/>
    <property type="match status" value="1"/>
</dbReference>
<dbReference type="InterPro" id="IPR012902">
    <property type="entry name" value="N_methyl_site"/>
</dbReference>
<evidence type="ECO:0000313" key="4">
    <source>
        <dbReference type="EMBL" id="UXH76057.1"/>
    </source>
</evidence>
<sequence>MTHGTASSTTRLGGGFSLIELLVTLAVLAVLATIAVPVAQVQVQRSREQELRRALVEMREAIDAYHRASENGRIRREADATGYPPSLGVLVDGVEDQRDPKRRKLYFLRRVPRDPFANAQAGSDSETWGLRSYRSEPGEPSDGADVYDVFSQSPLTGLNGVPYRKW</sequence>
<keyword evidence="1" id="KW-0488">Methylation</keyword>
<dbReference type="InterPro" id="IPR045584">
    <property type="entry name" value="Pilin-like"/>
</dbReference>
<dbReference type="RefSeq" id="WP_261755787.1">
    <property type="nucleotide sequence ID" value="NZ_CP104562.2"/>
</dbReference>
<keyword evidence="5" id="KW-1185">Reference proteome</keyword>
<evidence type="ECO:0000256" key="1">
    <source>
        <dbReference type="ARBA" id="ARBA00022481"/>
    </source>
</evidence>
<dbReference type="InterPro" id="IPR000983">
    <property type="entry name" value="Bac_GSPG_pilin"/>
</dbReference>
<keyword evidence="3" id="KW-1133">Transmembrane helix</keyword>
<protein>
    <submittedName>
        <fullName evidence="4">Type II secretion system GspH family protein</fullName>
    </submittedName>
</protein>
<evidence type="ECO:0000256" key="3">
    <source>
        <dbReference type="SAM" id="Phobius"/>
    </source>
</evidence>
<feature type="transmembrane region" description="Helical" evidence="3">
    <location>
        <begin position="21"/>
        <end position="43"/>
    </location>
</feature>
<evidence type="ECO:0000313" key="5">
    <source>
        <dbReference type="Proteomes" id="UP001064933"/>
    </source>
</evidence>
<dbReference type="PRINTS" id="PR00813">
    <property type="entry name" value="BCTERIALGSPG"/>
</dbReference>
<proteinExistence type="predicted"/>
<dbReference type="SUPFAM" id="SSF54523">
    <property type="entry name" value="Pili subunits"/>
    <property type="match status" value="1"/>
</dbReference>
<organism evidence="4 5">
    <name type="scientific">Roseateles amylovorans</name>
    <dbReference type="NCBI Taxonomy" id="2978473"/>
    <lineage>
        <taxon>Bacteria</taxon>
        <taxon>Pseudomonadati</taxon>
        <taxon>Pseudomonadota</taxon>
        <taxon>Betaproteobacteria</taxon>
        <taxon>Burkholderiales</taxon>
        <taxon>Sphaerotilaceae</taxon>
        <taxon>Roseateles</taxon>
    </lineage>
</organism>
<feature type="region of interest" description="Disordered" evidence="2">
    <location>
        <begin position="117"/>
        <end position="145"/>
    </location>
</feature>
<dbReference type="EMBL" id="CP104562">
    <property type="protein sequence ID" value="UXH76057.1"/>
    <property type="molecule type" value="Genomic_DNA"/>
</dbReference>
<dbReference type="NCBIfam" id="TIGR02532">
    <property type="entry name" value="IV_pilin_GFxxxE"/>
    <property type="match status" value="1"/>
</dbReference>
<keyword evidence="3" id="KW-0472">Membrane</keyword>
<dbReference type="Gene3D" id="3.30.700.10">
    <property type="entry name" value="Glycoprotein, Type 4 Pilin"/>
    <property type="match status" value="1"/>
</dbReference>
<dbReference type="Proteomes" id="UP001064933">
    <property type="component" value="Chromosome"/>
</dbReference>
<gene>
    <name evidence="4" type="ORF">N4261_13330</name>
</gene>
<evidence type="ECO:0000256" key="2">
    <source>
        <dbReference type="SAM" id="MobiDB-lite"/>
    </source>
</evidence>